<dbReference type="InterPro" id="IPR054189">
    <property type="entry name" value="DUF6894"/>
</dbReference>
<feature type="domain" description="DUF6894" evidence="1">
    <location>
        <begin position="3"/>
        <end position="71"/>
    </location>
</feature>
<gene>
    <name evidence="2" type="ORF">A6302_00864</name>
</gene>
<evidence type="ECO:0000313" key="2">
    <source>
        <dbReference type="EMBL" id="ODN71825.1"/>
    </source>
</evidence>
<organism evidence="2 3">
    <name type="scientific">Methylobrevis pamukkalensis</name>
    <dbReference type="NCBI Taxonomy" id="1439726"/>
    <lineage>
        <taxon>Bacteria</taxon>
        <taxon>Pseudomonadati</taxon>
        <taxon>Pseudomonadota</taxon>
        <taxon>Alphaproteobacteria</taxon>
        <taxon>Hyphomicrobiales</taxon>
        <taxon>Pleomorphomonadaceae</taxon>
        <taxon>Methylobrevis</taxon>
    </lineage>
</organism>
<dbReference type="AlphaFoldDB" id="A0A1E3H6P9"/>
<name>A0A1E3H6P9_9HYPH</name>
<keyword evidence="3" id="KW-1185">Reference proteome</keyword>
<reference evidence="2 3" key="1">
    <citation type="submission" date="2016-07" db="EMBL/GenBank/DDBJ databases">
        <title>Draft Genome Sequence of Methylobrevis pamukkalensis PK2.</title>
        <authorList>
            <person name="Vasilenko O.V."/>
            <person name="Doronina N.V."/>
            <person name="Shmareva M.N."/>
            <person name="Tarlachkov S.V."/>
            <person name="Mustakhimov I."/>
            <person name="Trotsenko Y.A."/>
        </authorList>
    </citation>
    <scope>NUCLEOTIDE SEQUENCE [LARGE SCALE GENOMIC DNA]</scope>
    <source>
        <strain evidence="2 3">PK2</strain>
    </source>
</reference>
<evidence type="ECO:0000259" key="1">
    <source>
        <dbReference type="Pfam" id="PF21834"/>
    </source>
</evidence>
<dbReference type="Proteomes" id="UP000094622">
    <property type="component" value="Unassembled WGS sequence"/>
</dbReference>
<dbReference type="EMBL" id="MCRJ01000013">
    <property type="protein sequence ID" value="ODN71825.1"/>
    <property type="molecule type" value="Genomic_DNA"/>
</dbReference>
<dbReference type="RefSeq" id="WP_069305927.1">
    <property type="nucleotide sequence ID" value="NZ_MCRJ01000013.1"/>
</dbReference>
<sequence>MARFYFDIDDGLRLIRDQEGVEFASLGDVSTAAIGVLSPIASDHLPDGRQRVYVVKVRDDTDRYIFVATLSLVSERLD</sequence>
<protein>
    <recommendedName>
        <fullName evidence="1">DUF6894 domain-containing protein</fullName>
    </recommendedName>
</protein>
<accession>A0A1E3H6P9</accession>
<proteinExistence type="predicted"/>
<dbReference type="OrthoDB" id="7863142at2"/>
<dbReference type="Pfam" id="PF21834">
    <property type="entry name" value="DUF6894"/>
    <property type="match status" value="1"/>
</dbReference>
<evidence type="ECO:0000313" key="3">
    <source>
        <dbReference type="Proteomes" id="UP000094622"/>
    </source>
</evidence>
<comment type="caution">
    <text evidence="2">The sequence shown here is derived from an EMBL/GenBank/DDBJ whole genome shotgun (WGS) entry which is preliminary data.</text>
</comment>